<reference evidence="3" key="1">
    <citation type="submission" date="2023-04" db="EMBL/GenBank/DDBJ databases">
        <title>Phytophthora fragariaefolia NBRC 109709.</title>
        <authorList>
            <person name="Ichikawa N."/>
            <person name="Sato H."/>
            <person name="Tonouchi N."/>
        </authorList>
    </citation>
    <scope>NUCLEOTIDE SEQUENCE</scope>
    <source>
        <strain evidence="3">NBRC 109709</strain>
    </source>
</reference>
<accession>A0A9W7D6E3</accession>
<evidence type="ECO:0000313" key="4">
    <source>
        <dbReference type="Proteomes" id="UP001165121"/>
    </source>
</evidence>
<dbReference type="Pfam" id="PF10551">
    <property type="entry name" value="MULE"/>
    <property type="match status" value="1"/>
</dbReference>
<dbReference type="InterPro" id="IPR018289">
    <property type="entry name" value="MULE_transposase_dom"/>
</dbReference>
<protein>
    <submittedName>
        <fullName evidence="3">Unnamed protein product</fullName>
    </submittedName>
</protein>
<dbReference type="OrthoDB" id="2422225at2759"/>
<feature type="compositionally biased region" description="Basic and acidic residues" evidence="1">
    <location>
        <begin position="110"/>
        <end position="132"/>
    </location>
</feature>
<feature type="region of interest" description="Disordered" evidence="1">
    <location>
        <begin position="89"/>
        <end position="152"/>
    </location>
</feature>
<dbReference type="AlphaFoldDB" id="A0A9W7D6E3"/>
<organism evidence="3 4">
    <name type="scientific">Phytophthora fragariaefolia</name>
    <dbReference type="NCBI Taxonomy" id="1490495"/>
    <lineage>
        <taxon>Eukaryota</taxon>
        <taxon>Sar</taxon>
        <taxon>Stramenopiles</taxon>
        <taxon>Oomycota</taxon>
        <taxon>Peronosporomycetes</taxon>
        <taxon>Peronosporales</taxon>
        <taxon>Peronosporaceae</taxon>
        <taxon>Phytophthora</taxon>
    </lineage>
</organism>
<gene>
    <name evidence="3" type="ORF">Pfra01_002242300</name>
</gene>
<feature type="compositionally biased region" description="Basic and acidic residues" evidence="1">
    <location>
        <begin position="183"/>
        <end position="193"/>
    </location>
</feature>
<evidence type="ECO:0000256" key="1">
    <source>
        <dbReference type="SAM" id="MobiDB-lite"/>
    </source>
</evidence>
<proteinExistence type="predicted"/>
<dbReference type="EMBL" id="BSXT01003439">
    <property type="protein sequence ID" value="GMF54023.1"/>
    <property type="molecule type" value="Genomic_DNA"/>
</dbReference>
<sequence length="489" mass="53583">MGKRFSAALIQVSLGYSRQLMIEGSITDHGRDWSVQDQTRFSVVVTCLPEAATPCKTPRHQLLDLAAVSKPPTTGNLAMLQVGRRGRLRGRAAENVEPGEAASGGRGRLRCHDADGAVGRSEEGGESMEPRRTTSAPSRRQPKRHSGIPVLRRCNIPASDMDARVWDAEDRHYFTVSSGGMIGEHERELHDGGDDNESSSDVGDGEGSGGPSDTDGAPWGHQVMNSGLSHCRTRDCGQAQCRLSAAARLRTHLLARSVTDGRSYTLTGMSTLEQPARKSKSRTAVAFIVASAAKLNSSLSQRGAVGQHQGQQLAISDVPPRLGNTENKLERVIGWANLSLLNLLRYENITLFLDGTFRCVPDKFAQCVVVMVYDRGTKLYIPVIFVPCASRNYDTYWNLLQFDSTACGEALKPKEVVCDFEAALINATSDWFPEASIIGCSFHFKQACKRRIFKYRICKDQVKVAMLPGMLDMLTVIEKNRSRSRASHG</sequence>
<feature type="domain" description="MULE transposase" evidence="2">
    <location>
        <begin position="351"/>
        <end position="446"/>
    </location>
</feature>
<evidence type="ECO:0000259" key="2">
    <source>
        <dbReference type="Pfam" id="PF10551"/>
    </source>
</evidence>
<dbReference type="Proteomes" id="UP001165121">
    <property type="component" value="Unassembled WGS sequence"/>
</dbReference>
<evidence type="ECO:0000313" key="3">
    <source>
        <dbReference type="EMBL" id="GMF54023.1"/>
    </source>
</evidence>
<feature type="region of interest" description="Disordered" evidence="1">
    <location>
        <begin position="177"/>
        <end position="221"/>
    </location>
</feature>
<keyword evidence="4" id="KW-1185">Reference proteome</keyword>
<name>A0A9W7D6E3_9STRA</name>
<comment type="caution">
    <text evidence="3">The sequence shown here is derived from an EMBL/GenBank/DDBJ whole genome shotgun (WGS) entry which is preliminary data.</text>
</comment>